<organism evidence="2 3">
    <name type="scientific">Triparma columacea</name>
    <dbReference type="NCBI Taxonomy" id="722753"/>
    <lineage>
        <taxon>Eukaryota</taxon>
        <taxon>Sar</taxon>
        <taxon>Stramenopiles</taxon>
        <taxon>Ochrophyta</taxon>
        <taxon>Bolidophyceae</taxon>
        <taxon>Parmales</taxon>
        <taxon>Triparmaceae</taxon>
        <taxon>Triparma</taxon>
    </lineage>
</organism>
<sequence length="797" mass="92931">MHKLKLNKPGPPRNKERRKSFGSSPGLLGVARPQSAQQPTSLRLFNQLNSARMPTSALVTRPTPANLPSGEPPGKLRQRKSLGEVPRKADEGEQNYSRLEEAKRRSQEEQQRIDFYKANNLDEEDEARAVEMDPMYYEAPPYPKELLKDEIEEEERRRKAIDDQRRKRNRKLSITDTNKKMVSQILANGLVEGRKIWTEEEIVERDLDETIDAFRKKRDTENWSKKKGARGGVKGTGDTLDARIGRGQEGAREKIIVVHDEDFDPRRNIEEDDVGEEVGDGNGRQSEGGGMGKERVYREYRHSWSKTSLIEMARDAEKEKQEAEKKKKKGYEGLKMILNKEDPMKPILMDEEGAKEEGGLKKRRARRKFSTEDRILDEMVIEPVIKKKEDDKVKKERLSFKKTLRRSFRRSMDAFSRFTGSTDEDYRKIYVEDPAMHPMNQPPQREASTRYKGRRRPSLEVQPNLRHLLPKEEREKLDAMDGGMEIGRGRGEENARGRRRKSRLSFDNAKLMMKTVGNFIKDITEDKEKKKAEHDKFVASIKIKLFVSRIIRRTRRNLAAKKIQTCWKEYRHAVIVERWMIAAGLDRKDRIRRETVEGKIRMKEENDKKIAKRAERKAAIKAAQKAPGGYVKPPKGKKAKEILIIQGWKKKDDALMLAIQYKHGLPSSWTDPLMEYFTEHWDTKPPKLVFKRIELLYNSDVFDEMTDEYLDLLTDEDRARYCPGFGTAQMLTNKDNWGRTDTDFDYRNRKQGGKFIRKFEKVANQEDKYKYNEDGEMESDEEDVTKRNNPISKVKIG</sequence>
<accession>A0A9W7GBC5</accession>
<evidence type="ECO:0000256" key="1">
    <source>
        <dbReference type="SAM" id="MobiDB-lite"/>
    </source>
</evidence>
<feature type="compositionally biased region" description="Basic and acidic residues" evidence="1">
    <location>
        <begin position="98"/>
        <end position="115"/>
    </location>
</feature>
<evidence type="ECO:0000313" key="2">
    <source>
        <dbReference type="EMBL" id="GMI38966.1"/>
    </source>
</evidence>
<feature type="compositionally biased region" description="Gly residues" evidence="1">
    <location>
        <begin position="280"/>
        <end position="291"/>
    </location>
</feature>
<feature type="region of interest" description="Disordered" evidence="1">
    <location>
        <begin position="769"/>
        <end position="797"/>
    </location>
</feature>
<protein>
    <submittedName>
        <fullName evidence="2">Uncharacterized protein</fullName>
    </submittedName>
</protein>
<feature type="compositionally biased region" description="Basic and acidic residues" evidence="1">
    <location>
        <begin position="145"/>
        <end position="165"/>
    </location>
</feature>
<feature type="compositionally biased region" description="Basic and acidic residues" evidence="1">
    <location>
        <begin position="487"/>
        <end position="496"/>
    </location>
</feature>
<keyword evidence="3" id="KW-1185">Reference proteome</keyword>
<dbReference type="AlphaFoldDB" id="A0A9W7GBC5"/>
<feature type="region of interest" description="Disordered" evidence="1">
    <location>
        <begin position="1"/>
        <end position="175"/>
    </location>
</feature>
<evidence type="ECO:0000313" key="3">
    <source>
        <dbReference type="Proteomes" id="UP001165065"/>
    </source>
</evidence>
<gene>
    <name evidence="2" type="ORF">TrCOL_g11659</name>
</gene>
<name>A0A9W7GBC5_9STRA</name>
<feature type="compositionally biased region" description="Acidic residues" evidence="1">
    <location>
        <begin position="270"/>
        <end position="279"/>
    </location>
</feature>
<dbReference type="OrthoDB" id="201548at2759"/>
<proteinExistence type="predicted"/>
<comment type="caution">
    <text evidence="2">The sequence shown here is derived from an EMBL/GenBank/DDBJ whole genome shotgun (WGS) entry which is preliminary data.</text>
</comment>
<feature type="compositionally biased region" description="Acidic residues" evidence="1">
    <location>
        <begin position="774"/>
        <end position="783"/>
    </location>
</feature>
<feature type="region of interest" description="Disordered" evidence="1">
    <location>
        <begin position="435"/>
        <end position="454"/>
    </location>
</feature>
<feature type="region of interest" description="Disordered" evidence="1">
    <location>
        <begin position="482"/>
        <end position="502"/>
    </location>
</feature>
<dbReference type="Proteomes" id="UP001165065">
    <property type="component" value="Unassembled WGS sequence"/>
</dbReference>
<feature type="region of interest" description="Disordered" evidence="1">
    <location>
        <begin position="268"/>
        <end position="293"/>
    </location>
</feature>
<feature type="compositionally biased region" description="Polar residues" evidence="1">
    <location>
        <begin position="34"/>
        <end position="53"/>
    </location>
</feature>
<dbReference type="EMBL" id="BRYA01001101">
    <property type="protein sequence ID" value="GMI38966.1"/>
    <property type="molecule type" value="Genomic_DNA"/>
</dbReference>
<feature type="compositionally biased region" description="Basic and acidic residues" evidence="1">
    <location>
        <begin position="81"/>
        <end position="91"/>
    </location>
</feature>
<reference evidence="3" key="1">
    <citation type="journal article" date="2023" name="Commun. Biol.">
        <title>Genome analysis of Parmales, the sister group of diatoms, reveals the evolutionary specialization of diatoms from phago-mixotrophs to photoautotrophs.</title>
        <authorList>
            <person name="Ban H."/>
            <person name="Sato S."/>
            <person name="Yoshikawa S."/>
            <person name="Yamada K."/>
            <person name="Nakamura Y."/>
            <person name="Ichinomiya M."/>
            <person name="Sato N."/>
            <person name="Blanc-Mathieu R."/>
            <person name="Endo H."/>
            <person name="Kuwata A."/>
            <person name="Ogata H."/>
        </authorList>
    </citation>
    <scope>NUCLEOTIDE SEQUENCE [LARGE SCALE GENOMIC DNA]</scope>
</reference>